<gene>
    <name evidence="2" type="ORF">V8G54_005183</name>
</gene>
<dbReference type="AlphaFoldDB" id="A0AAQ3PI68"/>
<evidence type="ECO:0000313" key="2">
    <source>
        <dbReference type="EMBL" id="WVZ26639.1"/>
    </source>
</evidence>
<accession>A0AAQ3PI68</accession>
<organism evidence="2 3">
    <name type="scientific">Vigna mungo</name>
    <name type="common">Black gram</name>
    <name type="synonym">Phaseolus mungo</name>
    <dbReference type="NCBI Taxonomy" id="3915"/>
    <lineage>
        <taxon>Eukaryota</taxon>
        <taxon>Viridiplantae</taxon>
        <taxon>Streptophyta</taxon>
        <taxon>Embryophyta</taxon>
        <taxon>Tracheophyta</taxon>
        <taxon>Spermatophyta</taxon>
        <taxon>Magnoliopsida</taxon>
        <taxon>eudicotyledons</taxon>
        <taxon>Gunneridae</taxon>
        <taxon>Pentapetalae</taxon>
        <taxon>rosids</taxon>
        <taxon>fabids</taxon>
        <taxon>Fabales</taxon>
        <taxon>Fabaceae</taxon>
        <taxon>Papilionoideae</taxon>
        <taxon>50 kb inversion clade</taxon>
        <taxon>NPAAA clade</taxon>
        <taxon>indigoferoid/millettioid clade</taxon>
        <taxon>Phaseoleae</taxon>
        <taxon>Vigna</taxon>
    </lineage>
</organism>
<proteinExistence type="predicted"/>
<name>A0AAQ3PI68_VIGMU</name>
<dbReference type="EMBL" id="CP144700">
    <property type="protein sequence ID" value="WVZ26639.1"/>
    <property type="molecule type" value="Genomic_DNA"/>
</dbReference>
<feature type="region of interest" description="Disordered" evidence="1">
    <location>
        <begin position="1"/>
        <end position="22"/>
    </location>
</feature>
<keyword evidence="3" id="KW-1185">Reference proteome</keyword>
<sequence>MHIPKTKKKKERFRRKRNKRTKQMSHAFVHLCIFISLYHTHPHVYSVFNNLSKSVESKVVSSAVSFLCKIMVGPYRVGTPFPRSWYTSYHLHSSIGLVHPFHEVGRPHTIYIHP</sequence>
<evidence type="ECO:0000256" key="1">
    <source>
        <dbReference type="SAM" id="MobiDB-lite"/>
    </source>
</evidence>
<protein>
    <submittedName>
        <fullName evidence="2">Uncharacterized protein</fullName>
    </submittedName>
</protein>
<reference evidence="2 3" key="1">
    <citation type="journal article" date="2023" name="Life. Sci Alliance">
        <title>Evolutionary insights into 3D genome organization and epigenetic landscape of Vigna mungo.</title>
        <authorList>
            <person name="Junaid A."/>
            <person name="Singh B."/>
            <person name="Bhatia S."/>
        </authorList>
    </citation>
    <scope>NUCLEOTIDE SEQUENCE [LARGE SCALE GENOMIC DNA]</scope>
    <source>
        <strain evidence="2">Urdbean</strain>
    </source>
</reference>
<dbReference type="Proteomes" id="UP001374535">
    <property type="component" value="Chromosome 1"/>
</dbReference>
<evidence type="ECO:0000313" key="3">
    <source>
        <dbReference type="Proteomes" id="UP001374535"/>
    </source>
</evidence>